<evidence type="ECO:0000313" key="4">
    <source>
        <dbReference type="Proteomes" id="UP000324748"/>
    </source>
</evidence>
<keyword evidence="4" id="KW-1185">Reference proteome</keyword>
<dbReference type="AlphaFoldDB" id="A0A5B0S5Q9"/>
<gene>
    <name evidence="2" type="ORF">PGT21_022566</name>
    <name evidence="3" type="ORF">PGTUg99_017745</name>
</gene>
<organism evidence="3 5">
    <name type="scientific">Puccinia graminis f. sp. tritici</name>
    <dbReference type="NCBI Taxonomy" id="56615"/>
    <lineage>
        <taxon>Eukaryota</taxon>
        <taxon>Fungi</taxon>
        <taxon>Dikarya</taxon>
        <taxon>Basidiomycota</taxon>
        <taxon>Pucciniomycotina</taxon>
        <taxon>Pucciniomycetes</taxon>
        <taxon>Pucciniales</taxon>
        <taxon>Pucciniaceae</taxon>
        <taxon>Puccinia</taxon>
    </lineage>
</organism>
<feature type="compositionally biased region" description="Basic and acidic residues" evidence="1">
    <location>
        <begin position="64"/>
        <end position="74"/>
    </location>
</feature>
<evidence type="ECO:0000313" key="5">
    <source>
        <dbReference type="Proteomes" id="UP000325313"/>
    </source>
</evidence>
<dbReference type="EMBL" id="VSWC01000158">
    <property type="protein sequence ID" value="KAA1073686.1"/>
    <property type="molecule type" value="Genomic_DNA"/>
</dbReference>
<accession>A0A5B0S5Q9</accession>
<sequence>MWCNANQISAVHYHKHLWFGTDSKQLQKSVSDPFQDSARGPFPKISDRVKIPQYPPAFRQTGSDSRDTFNEGSAEDRATSGSFCMYSCAVGSQPFTIEFPENFN</sequence>
<evidence type="ECO:0000313" key="2">
    <source>
        <dbReference type="EMBL" id="KAA1073686.1"/>
    </source>
</evidence>
<feature type="region of interest" description="Disordered" evidence="1">
    <location>
        <begin position="54"/>
        <end position="74"/>
    </location>
</feature>
<proteinExistence type="predicted"/>
<name>A0A5B0S5Q9_PUCGR</name>
<evidence type="ECO:0000256" key="1">
    <source>
        <dbReference type="SAM" id="MobiDB-lite"/>
    </source>
</evidence>
<protein>
    <submittedName>
        <fullName evidence="3">Uncharacterized protein</fullName>
    </submittedName>
</protein>
<dbReference type="Proteomes" id="UP000325313">
    <property type="component" value="Unassembled WGS sequence"/>
</dbReference>
<reference evidence="4 5" key="1">
    <citation type="submission" date="2019-05" db="EMBL/GenBank/DDBJ databases">
        <title>Emergence of the Ug99 lineage of the wheat stem rust pathogen through somatic hybridization.</title>
        <authorList>
            <person name="Li F."/>
            <person name="Upadhyaya N.M."/>
            <person name="Sperschneider J."/>
            <person name="Matny O."/>
            <person name="Nguyen-Phuc H."/>
            <person name="Mago R."/>
            <person name="Raley C."/>
            <person name="Miller M.E."/>
            <person name="Silverstein K.A.T."/>
            <person name="Henningsen E."/>
            <person name="Hirsch C.D."/>
            <person name="Visser B."/>
            <person name="Pretorius Z.A."/>
            <person name="Steffenson B.J."/>
            <person name="Schwessinger B."/>
            <person name="Dodds P.N."/>
            <person name="Figueroa M."/>
        </authorList>
    </citation>
    <scope>NUCLEOTIDE SEQUENCE [LARGE SCALE GENOMIC DNA]</scope>
    <source>
        <strain evidence="2">21-0</strain>
        <strain evidence="3 5">Ug99</strain>
    </source>
</reference>
<comment type="caution">
    <text evidence="3">The sequence shown here is derived from an EMBL/GenBank/DDBJ whole genome shotgun (WGS) entry which is preliminary data.</text>
</comment>
<dbReference type="Proteomes" id="UP000324748">
    <property type="component" value="Unassembled WGS sequence"/>
</dbReference>
<dbReference type="EMBL" id="VDEP01000076">
    <property type="protein sequence ID" value="KAA1132809.1"/>
    <property type="molecule type" value="Genomic_DNA"/>
</dbReference>
<evidence type="ECO:0000313" key="3">
    <source>
        <dbReference type="EMBL" id="KAA1132809.1"/>
    </source>
</evidence>